<comment type="caution">
    <text evidence="1">The sequence shown here is derived from an EMBL/GenBank/DDBJ whole genome shotgun (WGS) entry which is preliminary data.</text>
</comment>
<gene>
    <name evidence="1" type="ORF">CBZ_07270</name>
</gene>
<sequence>MSVLELPATEARARFKDVLDAAEGGRATSIVRDRVHFALVDGERLRSALVQLVEADARLVAEAGGWSAFLVGRPISGSGNTVEEALDDLIVAVREYAEDFNDHLSTVPNHAANWQFVQLVALSDDDHLREWLVADASRQIDTPVR</sequence>
<dbReference type="InterPro" id="IPR035424">
    <property type="entry name" value="Antitoxin_RelB"/>
</dbReference>
<protein>
    <recommendedName>
        <fullName evidence="3">Prevent-host-death protein</fullName>
    </recommendedName>
</protein>
<name>A0A402DNL4_9CELL</name>
<reference evidence="1 2" key="1">
    <citation type="submission" date="2019-01" db="EMBL/GenBank/DDBJ databases">
        <title>Draft genome sequence of Cellulomonas takizawaensis strain TKZ-21.</title>
        <authorList>
            <person name="Yamamura H."/>
            <person name="Hayashi T."/>
            <person name="Hamada M."/>
            <person name="Serisawa Y."/>
            <person name="Matsuyama K."/>
            <person name="Nakagawa Y."/>
            <person name="Otoguro M."/>
            <person name="Yanagida F."/>
            <person name="Hayakawa M."/>
        </authorList>
    </citation>
    <scope>NUCLEOTIDE SEQUENCE [LARGE SCALE GENOMIC DNA]</scope>
    <source>
        <strain evidence="1 2">NBRC12680</strain>
    </source>
</reference>
<evidence type="ECO:0000313" key="2">
    <source>
        <dbReference type="Proteomes" id="UP000289954"/>
    </source>
</evidence>
<dbReference type="Gene3D" id="3.30.160.620">
    <property type="match status" value="1"/>
</dbReference>
<dbReference type="OrthoDB" id="3384455at2"/>
<dbReference type="RefSeq" id="WP_130780262.1">
    <property type="nucleotide sequence ID" value="NZ_BIMR01000038.1"/>
</dbReference>
<dbReference type="EMBL" id="BIMR01000038">
    <property type="protein sequence ID" value="GCE75671.1"/>
    <property type="molecule type" value="Genomic_DNA"/>
</dbReference>
<evidence type="ECO:0008006" key="3">
    <source>
        <dbReference type="Google" id="ProtNLM"/>
    </source>
</evidence>
<accession>A0A402DNL4</accession>
<dbReference type="AlphaFoldDB" id="A0A402DNL4"/>
<dbReference type="Pfam" id="PF12910">
    <property type="entry name" value="PHD_like"/>
    <property type="match status" value="1"/>
</dbReference>
<keyword evidence="2" id="KW-1185">Reference proteome</keyword>
<proteinExistence type="predicted"/>
<dbReference type="Proteomes" id="UP000289954">
    <property type="component" value="Unassembled WGS sequence"/>
</dbReference>
<organism evidence="1 2">
    <name type="scientific">Cellulomonas biazotea</name>
    <dbReference type="NCBI Taxonomy" id="1709"/>
    <lineage>
        <taxon>Bacteria</taxon>
        <taxon>Bacillati</taxon>
        <taxon>Actinomycetota</taxon>
        <taxon>Actinomycetes</taxon>
        <taxon>Micrococcales</taxon>
        <taxon>Cellulomonadaceae</taxon>
        <taxon>Cellulomonas</taxon>
    </lineage>
</organism>
<evidence type="ECO:0000313" key="1">
    <source>
        <dbReference type="EMBL" id="GCE75671.1"/>
    </source>
</evidence>